<proteinExistence type="predicted"/>
<sequence length="229" mass="25696">MERSFLPSRDGFAFANRWPRQPAVSLSTPFGPVGVGNAAGGLCGGMVFAALDYWHAEIATPADQPGADHPLYRFFVHRLVDSWHFPAGLVQYYRWMNLPDADVGFSVRGRRVLVARGLRRRTVEVQWARIAKDLDRSVPVPLGVVTAASRDPRDLALNHQVLAVGYTREADRVMVRVYDPNRGRRDDTFIAFDTGTPGHARTFDHNLGLGDRPVRGFFRAGYRPRRIPT</sequence>
<dbReference type="EMBL" id="BOMM01000015">
    <property type="protein sequence ID" value="GIE10289.1"/>
    <property type="molecule type" value="Genomic_DNA"/>
</dbReference>
<protein>
    <submittedName>
        <fullName evidence="1">Uncharacterized protein</fullName>
    </submittedName>
</protein>
<organism evidence="1 2">
    <name type="scientific">Paractinoplanes ferrugineus</name>
    <dbReference type="NCBI Taxonomy" id="113564"/>
    <lineage>
        <taxon>Bacteria</taxon>
        <taxon>Bacillati</taxon>
        <taxon>Actinomycetota</taxon>
        <taxon>Actinomycetes</taxon>
        <taxon>Micromonosporales</taxon>
        <taxon>Micromonosporaceae</taxon>
        <taxon>Paractinoplanes</taxon>
    </lineage>
</organism>
<dbReference type="Proteomes" id="UP000598174">
    <property type="component" value="Unassembled WGS sequence"/>
</dbReference>
<comment type="caution">
    <text evidence="1">The sequence shown here is derived from an EMBL/GenBank/DDBJ whole genome shotgun (WGS) entry which is preliminary data.</text>
</comment>
<keyword evidence="2" id="KW-1185">Reference proteome</keyword>
<gene>
    <name evidence="1" type="ORF">Afe05nite_21290</name>
</gene>
<name>A0A919IY34_9ACTN</name>
<dbReference type="AlphaFoldDB" id="A0A919IY34"/>
<evidence type="ECO:0000313" key="2">
    <source>
        <dbReference type="Proteomes" id="UP000598174"/>
    </source>
</evidence>
<evidence type="ECO:0000313" key="1">
    <source>
        <dbReference type="EMBL" id="GIE10289.1"/>
    </source>
</evidence>
<accession>A0A919IY34</accession>
<dbReference type="RefSeq" id="WP_203816859.1">
    <property type="nucleotide sequence ID" value="NZ_BAAABP010000031.1"/>
</dbReference>
<reference evidence="1" key="1">
    <citation type="submission" date="2021-01" db="EMBL/GenBank/DDBJ databases">
        <title>Whole genome shotgun sequence of Actinoplanes ferrugineus NBRC 15555.</title>
        <authorList>
            <person name="Komaki H."/>
            <person name="Tamura T."/>
        </authorList>
    </citation>
    <scope>NUCLEOTIDE SEQUENCE</scope>
    <source>
        <strain evidence="1">NBRC 15555</strain>
    </source>
</reference>